<evidence type="ECO:0000256" key="9">
    <source>
        <dbReference type="ARBA" id="ARBA00031981"/>
    </source>
</evidence>
<dbReference type="PANTHER" id="PTHR31705">
    <property type="entry name" value="MEDIATOR OF RNA POLYMERASE II TRANSCRIPTION SUBUNIT 30"/>
    <property type="match status" value="1"/>
</dbReference>
<dbReference type="Proteomes" id="UP001054945">
    <property type="component" value="Unassembled WGS sequence"/>
</dbReference>
<name>A0AAV4VID2_CAEEX</name>
<evidence type="ECO:0000256" key="5">
    <source>
        <dbReference type="ARBA" id="ARBA00023159"/>
    </source>
</evidence>
<dbReference type="Pfam" id="PF11315">
    <property type="entry name" value="Med30"/>
    <property type="match status" value="1"/>
</dbReference>
<keyword evidence="11" id="KW-1185">Reference proteome</keyword>
<dbReference type="GO" id="GO:0045893">
    <property type="term" value="P:positive regulation of DNA-templated transcription"/>
    <property type="evidence" value="ECO:0007669"/>
    <property type="project" value="TreeGrafter"/>
</dbReference>
<evidence type="ECO:0000256" key="2">
    <source>
        <dbReference type="ARBA" id="ARBA00010606"/>
    </source>
</evidence>
<reference evidence="10 11" key="1">
    <citation type="submission" date="2021-06" db="EMBL/GenBank/DDBJ databases">
        <title>Caerostris extrusa draft genome.</title>
        <authorList>
            <person name="Kono N."/>
            <person name="Arakawa K."/>
        </authorList>
    </citation>
    <scope>NUCLEOTIDE SEQUENCE [LARGE SCALE GENOMIC DNA]</scope>
</reference>
<dbReference type="AlphaFoldDB" id="A0AAV4VID2"/>
<dbReference type="InterPro" id="IPR021019">
    <property type="entry name" value="Mediator_Med30_met"/>
</dbReference>
<organism evidence="10 11">
    <name type="scientific">Caerostris extrusa</name>
    <name type="common">Bark spider</name>
    <name type="synonym">Caerostris bankana</name>
    <dbReference type="NCBI Taxonomy" id="172846"/>
    <lineage>
        <taxon>Eukaryota</taxon>
        <taxon>Metazoa</taxon>
        <taxon>Ecdysozoa</taxon>
        <taxon>Arthropoda</taxon>
        <taxon>Chelicerata</taxon>
        <taxon>Arachnida</taxon>
        <taxon>Araneae</taxon>
        <taxon>Araneomorphae</taxon>
        <taxon>Entelegynae</taxon>
        <taxon>Araneoidea</taxon>
        <taxon>Araneidae</taxon>
        <taxon>Caerostris</taxon>
    </lineage>
</organism>
<dbReference type="EMBL" id="BPLR01014619">
    <property type="protein sequence ID" value="GIY70060.1"/>
    <property type="molecule type" value="Genomic_DNA"/>
</dbReference>
<evidence type="ECO:0000256" key="6">
    <source>
        <dbReference type="ARBA" id="ARBA00023163"/>
    </source>
</evidence>
<evidence type="ECO:0000313" key="11">
    <source>
        <dbReference type="Proteomes" id="UP001054945"/>
    </source>
</evidence>
<sequence>MHWCAKLKQQTAIFHIYRNTEMESPFQGPGGGQAHLPHQTSYPSSQGLIMPPNTTMMPAEIPEGQTEMETTPGMNPTGLANPQQKDISISMICRMGQETVADIISKCADLFTVLKTLQPPNGTAASINAQEERKAKVQELLRTITFCFTKLRRICERCNYSSATMEYTHIEVDSLVPLKDEVDSRQDDRKPADAVRTSSAEYNHLKERTFMRNKHLKEIIDNLRSFIWDINTMLAMRKP</sequence>
<accession>A0AAV4VID2</accession>
<comment type="function">
    <text evidence="8">Component of the Mediator complex, a coactivator involved in the regulated transcription of nearly all RNA polymerase II-dependent genes. Mediator functions as a bridge to convey information from gene-specific regulatory proteins to the basal RNA polymerase II transcription machinery. Mediator is recruited to promoters by direct interactions with regulatory proteins and serves as a scaffold for the assembly of a functional preinitiation complex with RNA polymerase II and the general transcription factors.</text>
</comment>
<evidence type="ECO:0000256" key="4">
    <source>
        <dbReference type="ARBA" id="ARBA00023015"/>
    </source>
</evidence>
<dbReference type="GO" id="GO:0003712">
    <property type="term" value="F:transcription coregulator activity"/>
    <property type="evidence" value="ECO:0007669"/>
    <property type="project" value="TreeGrafter"/>
</dbReference>
<comment type="subcellular location">
    <subcellularLocation>
        <location evidence="1">Nucleus</location>
    </subcellularLocation>
</comment>
<evidence type="ECO:0000256" key="1">
    <source>
        <dbReference type="ARBA" id="ARBA00004123"/>
    </source>
</evidence>
<gene>
    <name evidence="10" type="primary">MED30</name>
    <name evidence="10" type="ORF">CEXT_136221</name>
</gene>
<evidence type="ECO:0000256" key="3">
    <source>
        <dbReference type="ARBA" id="ARBA00019664"/>
    </source>
</evidence>
<keyword evidence="6" id="KW-0804">Transcription</keyword>
<evidence type="ECO:0000256" key="7">
    <source>
        <dbReference type="ARBA" id="ARBA00023242"/>
    </source>
</evidence>
<comment type="similarity">
    <text evidence="2">Belongs to the Mediator complex subunit 30 family.</text>
</comment>
<comment type="caution">
    <text evidence="10">The sequence shown here is derived from an EMBL/GenBank/DDBJ whole genome shotgun (WGS) entry which is preliminary data.</text>
</comment>
<evidence type="ECO:0000256" key="8">
    <source>
        <dbReference type="ARBA" id="ARBA00025687"/>
    </source>
</evidence>
<proteinExistence type="inferred from homology"/>
<keyword evidence="5" id="KW-0010">Activator</keyword>
<evidence type="ECO:0000313" key="10">
    <source>
        <dbReference type="EMBL" id="GIY70060.1"/>
    </source>
</evidence>
<dbReference type="GO" id="GO:0016592">
    <property type="term" value="C:mediator complex"/>
    <property type="evidence" value="ECO:0007669"/>
    <property type="project" value="TreeGrafter"/>
</dbReference>
<protein>
    <recommendedName>
        <fullName evidence="3">Mediator of RNA polymerase II transcription subunit 30</fullName>
    </recommendedName>
    <alternativeName>
        <fullName evidence="9">Mediator complex subunit 30</fullName>
    </alternativeName>
</protein>
<keyword evidence="4" id="KW-0805">Transcription regulation</keyword>
<keyword evidence="7" id="KW-0539">Nucleus</keyword>
<dbReference type="PANTHER" id="PTHR31705:SF4">
    <property type="entry name" value="MEDIATOR OF RNA POLYMERASE II TRANSCRIPTION SUBUNIT 30"/>
    <property type="match status" value="1"/>
</dbReference>